<evidence type="ECO:0000313" key="6">
    <source>
        <dbReference type="EMBL" id="SHH23626.1"/>
    </source>
</evidence>
<feature type="transmembrane region" description="Helical" evidence="4">
    <location>
        <begin position="263"/>
        <end position="285"/>
    </location>
</feature>
<dbReference type="GO" id="GO:0022857">
    <property type="term" value="F:transmembrane transporter activity"/>
    <property type="evidence" value="ECO:0007669"/>
    <property type="project" value="InterPro"/>
</dbReference>
<feature type="transmembrane region" description="Helical" evidence="4">
    <location>
        <begin position="235"/>
        <end position="257"/>
    </location>
</feature>
<feature type="transmembrane region" description="Helical" evidence="4">
    <location>
        <begin position="85"/>
        <end position="104"/>
    </location>
</feature>
<protein>
    <submittedName>
        <fullName evidence="6">MFS transporter, OFA family, oxalate/formate antiporter</fullName>
    </submittedName>
</protein>
<dbReference type="Pfam" id="PF07690">
    <property type="entry name" value="MFS_1"/>
    <property type="match status" value="1"/>
</dbReference>
<reference evidence="7" key="1">
    <citation type="submission" date="2016-11" db="EMBL/GenBank/DDBJ databases">
        <authorList>
            <person name="Varghese N."/>
            <person name="Submissions S."/>
        </authorList>
    </citation>
    <scope>NUCLEOTIDE SEQUENCE [LARGE SCALE GENOMIC DNA]</scope>
    <source>
        <strain evidence="7">DSM 15807</strain>
    </source>
</reference>
<dbReference type="EMBL" id="FQXN01000001">
    <property type="protein sequence ID" value="SHH23626.1"/>
    <property type="molecule type" value="Genomic_DNA"/>
</dbReference>
<keyword evidence="7" id="KW-1185">Reference proteome</keyword>
<dbReference type="Proteomes" id="UP000242592">
    <property type="component" value="Unassembled WGS sequence"/>
</dbReference>
<gene>
    <name evidence="6" type="ORF">SAMN02745199_0445</name>
</gene>
<dbReference type="STRING" id="1123380.SAMN02745199_0445"/>
<feature type="transmembrane region" description="Helical" evidence="4">
    <location>
        <begin position="360"/>
        <end position="383"/>
    </location>
</feature>
<evidence type="ECO:0000256" key="2">
    <source>
        <dbReference type="ARBA" id="ARBA00022989"/>
    </source>
</evidence>
<feature type="domain" description="Major facilitator superfamily (MFS) profile" evidence="5">
    <location>
        <begin position="16"/>
        <end position="415"/>
    </location>
</feature>
<keyword evidence="2 4" id="KW-1133">Transmembrane helix</keyword>
<keyword evidence="1 4" id="KW-0812">Transmembrane</keyword>
<evidence type="ECO:0000313" key="7">
    <source>
        <dbReference type="Proteomes" id="UP000242592"/>
    </source>
</evidence>
<evidence type="ECO:0000259" key="5">
    <source>
        <dbReference type="PROSITE" id="PS50850"/>
    </source>
</evidence>
<dbReference type="OrthoDB" id="9793415at2"/>
<dbReference type="InterPro" id="IPR036259">
    <property type="entry name" value="MFS_trans_sf"/>
</dbReference>
<feature type="transmembrane region" description="Helical" evidence="4">
    <location>
        <begin position="20"/>
        <end position="43"/>
    </location>
</feature>
<proteinExistence type="predicted"/>
<feature type="transmembrane region" description="Helical" evidence="4">
    <location>
        <begin position="144"/>
        <end position="166"/>
    </location>
</feature>
<feature type="transmembrane region" description="Helical" evidence="4">
    <location>
        <begin position="297"/>
        <end position="318"/>
    </location>
</feature>
<feature type="transmembrane region" description="Helical" evidence="4">
    <location>
        <begin position="110"/>
        <end position="132"/>
    </location>
</feature>
<sequence>MEKLVDKTLNQKYFKTRWQIPLAGFLLALMGGLSYAWGVFIVPLVEKFGWTTTEATLPFTVFMVIFALTMVPAGKLQDIWGPKKVSAIGTILFFIAYISASFVGKFPYSWWLVITYGILGGISCGLTYACVAPPARKFFPDKPGVAVSFAVMGFGLAALVFAPLKAGYLIPKYGIEGTFIIIGITTFIVLSIAVILIKNPPENWELPVEKNIKKSKQRNVIIKDITPNALLKMPIFYTMWLIFALVITGGLLSMKLIPPYGELILGLSSMEAAWAIAIFSGFNGLGRPLAGFLSDKFGVLKVMIVTYIIQVVILLLFPIFVVNFITLCIAAAITGWGFAVTLALFPVLTAEYFGTKNLGVNYGLIFTAFGVGAISPTIGSWIYDATGNYSYVFISAGLLSGIGTFLCILLFKKLSPYKLLENHTGK</sequence>
<organism evidence="6 7">
    <name type="scientific">Thermosipho atlanticus DSM 15807</name>
    <dbReference type="NCBI Taxonomy" id="1123380"/>
    <lineage>
        <taxon>Bacteria</taxon>
        <taxon>Thermotogati</taxon>
        <taxon>Thermotogota</taxon>
        <taxon>Thermotogae</taxon>
        <taxon>Thermotogales</taxon>
        <taxon>Fervidobacteriaceae</taxon>
        <taxon>Thermosipho</taxon>
    </lineage>
</organism>
<name>A0A1M5RC72_9BACT</name>
<dbReference type="SUPFAM" id="SSF103473">
    <property type="entry name" value="MFS general substrate transporter"/>
    <property type="match status" value="1"/>
</dbReference>
<dbReference type="Gene3D" id="1.20.1250.20">
    <property type="entry name" value="MFS general substrate transporter like domains"/>
    <property type="match status" value="2"/>
</dbReference>
<evidence type="ECO:0000256" key="3">
    <source>
        <dbReference type="ARBA" id="ARBA00023136"/>
    </source>
</evidence>
<dbReference type="InterPro" id="IPR020846">
    <property type="entry name" value="MFS_dom"/>
</dbReference>
<dbReference type="InterPro" id="IPR011701">
    <property type="entry name" value="MFS"/>
</dbReference>
<feature type="transmembrane region" description="Helical" evidence="4">
    <location>
        <begin position="389"/>
        <end position="411"/>
    </location>
</feature>
<dbReference type="InterPro" id="IPR050327">
    <property type="entry name" value="Proton-linked_MCT"/>
</dbReference>
<feature type="transmembrane region" description="Helical" evidence="4">
    <location>
        <begin position="178"/>
        <end position="197"/>
    </location>
</feature>
<evidence type="ECO:0000256" key="1">
    <source>
        <dbReference type="ARBA" id="ARBA00022692"/>
    </source>
</evidence>
<evidence type="ECO:0000256" key="4">
    <source>
        <dbReference type="SAM" id="Phobius"/>
    </source>
</evidence>
<dbReference type="CDD" id="cd17353">
    <property type="entry name" value="MFS_OFA_like"/>
    <property type="match status" value="1"/>
</dbReference>
<dbReference type="AlphaFoldDB" id="A0A1M5RC72"/>
<keyword evidence="3 4" id="KW-0472">Membrane</keyword>
<accession>A0A1M5RC72</accession>
<feature type="transmembrane region" description="Helical" evidence="4">
    <location>
        <begin position="324"/>
        <end position="348"/>
    </location>
</feature>
<dbReference type="PROSITE" id="PS50850">
    <property type="entry name" value="MFS"/>
    <property type="match status" value="1"/>
</dbReference>
<dbReference type="PANTHER" id="PTHR11360">
    <property type="entry name" value="MONOCARBOXYLATE TRANSPORTER"/>
    <property type="match status" value="1"/>
</dbReference>
<dbReference type="PANTHER" id="PTHR11360:SF304">
    <property type="entry name" value="MFS DOMAIN-CONTAINING PROTEIN"/>
    <property type="match status" value="1"/>
</dbReference>
<dbReference type="RefSeq" id="WP_073071669.1">
    <property type="nucleotide sequence ID" value="NZ_FQXN01000001.1"/>
</dbReference>
<feature type="transmembrane region" description="Helical" evidence="4">
    <location>
        <begin position="55"/>
        <end position="73"/>
    </location>
</feature>